<dbReference type="PANTHER" id="PTHR30098">
    <property type="entry name" value="LEUCYL/PHENYLALANYL-TRNA--PROTEIN TRANSFERASE"/>
    <property type="match status" value="1"/>
</dbReference>
<dbReference type="GO" id="GO:0030163">
    <property type="term" value="P:protein catabolic process"/>
    <property type="evidence" value="ECO:0007669"/>
    <property type="project" value="UniProtKB-UniRule"/>
</dbReference>
<comment type="subcellular location">
    <subcellularLocation>
        <location evidence="1 15">Cytoplasm</location>
    </subcellularLocation>
</comment>
<dbReference type="InterPro" id="IPR004616">
    <property type="entry name" value="Leu/Phe-tRNA_Trfase"/>
</dbReference>
<dbReference type="PANTHER" id="PTHR30098:SF2">
    <property type="entry name" value="LEUCYL_PHENYLALANYL-TRNA--PROTEIN TRANSFERASE"/>
    <property type="match status" value="1"/>
</dbReference>
<dbReference type="Gene3D" id="3.30.70.3550">
    <property type="entry name" value="Leucyl/phenylalanyl-tRNA-protein transferase, N-terminal domain"/>
    <property type="match status" value="1"/>
</dbReference>
<proteinExistence type="inferred from homology"/>
<comment type="catalytic activity">
    <reaction evidence="5 15">
        <text>L-phenylalanyl-tRNA(Phe) + an N-terminal L-alpha-aminoacyl-[protein] = an N-terminal L-phenylalanyl-L-alpha-aminoacyl-[protein] + tRNA(Phe)</text>
        <dbReference type="Rhea" id="RHEA:43632"/>
        <dbReference type="Rhea" id="RHEA-COMP:9668"/>
        <dbReference type="Rhea" id="RHEA-COMP:9699"/>
        <dbReference type="Rhea" id="RHEA-COMP:10636"/>
        <dbReference type="Rhea" id="RHEA-COMP:10637"/>
        <dbReference type="ChEBI" id="CHEBI:78442"/>
        <dbReference type="ChEBI" id="CHEBI:78531"/>
        <dbReference type="ChEBI" id="CHEBI:78597"/>
        <dbReference type="ChEBI" id="CHEBI:83561"/>
        <dbReference type="EC" id="2.3.2.6"/>
    </reaction>
</comment>
<comment type="caution">
    <text evidence="16">The sequence shown here is derived from an EMBL/GenBank/DDBJ whole genome shotgun (WGS) entry which is preliminary data.</text>
</comment>
<dbReference type="GO" id="GO:0008914">
    <property type="term" value="F:leucyl-tRNA--protein transferase activity"/>
    <property type="evidence" value="ECO:0007669"/>
    <property type="project" value="UniProtKB-UniRule"/>
</dbReference>
<keyword evidence="17" id="KW-1185">Reference proteome</keyword>
<dbReference type="AlphaFoldDB" id="A0A845BJJ3"/>
<evidence type="ECO:0000256" key="13">
    <source>
        <dbReference type="ARBA" id="ARBA00077165"/>
    </source>
</evidence>
<evidence type="ECO:0000256" key="10">
    <source>
        <dbReference type="ARBA" id="ARBA00066767"/>
    </source>
</evidence>
<protein>
    <recommendedName>
        <fullName evidence="11 15">Leucyl/phenylalanyl-tRNA--protein transferase</fullName>
        <ecNumber evidence="10 15">2.3.2.6</ecNumber>
    </recommendedName>
    <alternativeName>
        <fullName evidence="12 15">L/F-transferase</fullName>
    </alternativeName>
    <alternativeName>
        <fullName evidence="13 15">Leucyltransferase</fullName>
    </alternativeName>
    <alternativeName>
        <fullName evidence="14 15">Phenyalanyltransferase</fullName>
    </alternativeName>
</protein>
<evidence type="ECO:0000256" key="1">
    <source>
        <dbReference type="ARBA" id="ARBA00004496"/>
    </source>
</evidence>
<keyword evidence="3 15" id="KW-0808">Transferase</keyword>
<dbReference type="Proteomes" id="UP000467214">
    <property type="component" value="Unassembled WGS sequence"/>
</dbReference>
<reference evidence="16 17" key="1">
    <citation type="submission" date="2019-12" db="EMBL/GenBank/DDBJ databases">
        <title>Neisseriaceae gen. nov. sp. Genome sequencing and assembly.</title>
        <authorList>
            <person name="Liu Z."/>
            <person name="Li A."/>
        </authorList>
    </citation>
    <scope>NUCLEOTIDE SEQUENCE [LARGE SCALE GENOMIC DNA]</scope>
    <source>
        <strain evidence="16 17">B2N2-7</strain>
    </source>
</reference>
<sequence>MIPWLGTALEFPAVDKALTEPDGLLAAGGDLSLARLSLAYSRGIFPWFSAGQPILWWSPAPRMVLFSAELKVSRSLEKTLRNGVYRVSCDQDFDGVMQACAQSPRPGQDGTWISPQMVDAYCRLHAAGVAHSFEVWMEGELAGGLYGVALGRMFFGESMFHRRTDASKIAFVHMVRHLAAHGFSMIDCQVYTPHLASLGGRLIARETFCGEIQALTVQCQPEQLWGYQYSNEPARS</sequence>
<dbReference type="GO" id="GO:0005737">
    <property type="term" value="C:cytoplasm"/>
    <property type="evidence" value="ECO:0007669"/>
    <property type="project" value="UniProtKB-SubCell"/>
</dbReference>
<gene>
    <name evidence="15" type="primary">aat</name>
    <name evidence="16" type="ORF">GQF02_05095</name>
</gene>
<dbReference type="EC" id="2.3.2.6" evidence="10 15"/>
<dbReference type="RefSeq" id="WP_160795320.1">
    <property type="nucleotide sequence ID" value="NZ_WSSB01000003.1"/>
</dbReference>
<organism evidence="16 17">
    <name type="scientific">Craterilacuibacter sinensis</name>
    <dbReference type="NCBI Taxonomy" id="2686017"/>
    <lineage>
        <taxon>Bacteria</taxon>
        <taxon>Pseudomonadati</taxon>
        <taxon>Pseudomonadota</taxon>
        <taxon>Betaproteobacteria</taxon>
        <taxon>Neisseriales</taxon>
        <taxon>Neisseriaceae</taxon>
        <taxon>Craterilacuibacter</taxon>
    </lineage>
</organism>
<evidence type="ECO:0000256" key="4">
    <source>
        <dbReference type="ARBA" id="ARBA00023315"/>
    </source>
</evidence>
<evidence type="ECO:0000256" key="9">
    <source>
        <dbReference type="ARBA" id="ARBA00061535"/>
    </source>
</evidence>
<name>A0A845BJJ3_9NEIS</name>
<evidence type="ECO:0000256" key="5">
    <source>
        <dbReference type="ARBA" id="ARBA00050607"/>
    </source>
</evidence>
<dbReference type="HAMAP" id="MF_00688">
    <property type="entry name" value="Leu_Phe_trans"/>
    <property type="match status" value="1"/>
</dbReference>
<keyword evidence="2 15" id="KW-0963">Cytoplasm</keyword>
<evidence type="ECO:0000256" key="15">
    <source>
        <dbReference type="HAMAP-Rule" id="MF_00688"/>
    </source>
</evidence>
<evidence type="ECO:0000256" key="7">
    <source>
        <dbReference type="ARBA" id="ARBA00051538"/>
    </source>
</evidence>
<dbReference type="Gene3D" id="3.40.630.70">
    <property type="entry name" value="Leucyl/phenylalanyl-tRNA-protein transferase, C-terminal domain"/>
    <property type="match status" value="1"/>
</dbReference>
<evidence type="ECO:0000313" key="17">
    <source>
        <dbReference type="Proteomes" id="UP000467214"/>
    </source>
</evidence>
<accession>A0A845BJJ3</accession>
<comment type="similarity">
    <text evidence="9 15">Belongs to the L/F-transferase family.</text>
</comment>
<dbReference type="Pfam" id="PF03588">
    <property type="entry name" value="Leu_Phe_trans"/>
    <property type="match status" value="1"/>
</dbReference>
<comment type="function">
    <text evidence="8 15">Functions in the N-end rule pathway of protein degradation where it conjugates Leu, Phe and, less efficiently, Met from aminoacyl-tRNAs to the N-termini of proteins containing an N-terminal arginine or lysine.</text>
</comment>
<dbReference type="FunFam" id="3.30.70.3550:FF:000001">
    <property type="entry name" value="Leucyl/phenylalanyl-tRNA--protein transferase"/>
    <property type="match status" value="1"/>
</dbReference>
<evidence type="ECO:0000256" key="2">
    <source>
        <dbReference type="ARBA" id="ARBA00022490"/>
    </source>
</evidence>
<evidence type="ECO:0000256" key="3">
    <source>
        <dbReference type="ARBA" id="ARBA00022679"/>
    </source>
</evidence>
<keyword evidence="4 15" id="KW-0012">Acyltransferase</keyword>
<evidence type="ECO:0000313" key="16">
    <source>
        <dbReference type="EMBL" id="MXR36349.1"/>
    </source>
</evidence>
<evidence type="ECO:0000256" key="11">
    <source>
        <dbReference type="ARBA" id="ARBA00074372"/>
    </source>
</evidence>
<evidence type="ECO:0000256" key="8">
    <source>
        <dbReference type="ARBA" id="ARBA00054043"/>
    </source>
</evidence>
<evidence type="ECO:0000256" key="6">
    <source>
        <dbReference type="ARBA" id="ARBA00050652"/>
    </source>
</evidence>
<dbReference type="SUPFAM" id="SSF55729">
    <property type="entry name" value="Acyl-CoA N-acyltransferases (Nat)"/>
    <property type="match status" value="1"/>
</dbReference>
<comment type="catalytic activity">
    <reaction evidence="6 15">
        <text>N-terminal L-arginyl-[protein] + L-leucyl-tRNA(Leu) = N-terminal L-leucyl-L-arginyl-[protein] + tRNA(Leu) + H(+)</text>
        <dbReference type="Rhea" id="RHEA:50416"/>
        <dbReference type="Rhea" id="RHEA-COMP:9613"/>
        <dbReference type="Rhea" id="RHEA-COMP:9622"/>
        <dbReference type="Rhea" id="RHEA-COMP:12672"/>
        <dbReference type="Rhea" id="RHEA-COMP:12673"/>
        <dbReference type="ChEBI" id="CHEBI:15378"/>
        <dbReference type="ChEBI" id="CHEBI:64719"/>
        <dbReference type="ChEBI" id="CHEBI:78442"/>
        <dbReference type="ChEBI" id="CHEBI:78494"/>
        <dbReference type="ChEBI" id="CHEBI:133044"/>
        <dbReference type="EC" id="2.3.2.6"/>
    </reaction>
</comment>
<dbReference type="EMBL" id="WSSB01000003">
    <property type="protein sequence ID" value="MXR36349.1"/>
    <property type="molecule type" value="Genomic_DNA"/>
</dbReference>
<dbReference type="InterPro" id="IPR016181">
    <property type="entry name" value="Acyl_CoA_acyltransferase"/>
</dbReference>
<dbReference type="NCBIfam" id="TIGR00667">
    <property type="entry name" value="aat"/>
    <property type="match status" value="1"/>
</dbReference>
<dbReference type="InterPro" id="IPR042221">
    <property type="entry name" value="Leu/Phe-tRNA_Trfase_N"/>
</dbReference>
<evidence type="ECO:0000256" key="14">
    <source>
        <dbReference type="ARBA" id="ARBA00083640"/>
    </source>
</evidence>
<dbReference type="InterPro" id="IPR042203">
    <property type="entry name" value="Leu/Phe-tRNA_Trfase_C"/>
</dbReference>
<comment type="catalytic activity">
    <reaction evidence="7 15">
        <text>N-terminal L-lysyl-[protein] + L-leucyl-tRNA(Leu) = N-terminal L-leucyl-L-lysyl-[protein] + tRNA(Leu) + H(+)</text>
        <dbReference type="Rhea" id="RHEA:12340"/>
        <dbReference type="Rhea" id="RHEA-COMP:9613"/>
        <dbReference type="Rhea" id="RHEA-COMP:9622"/>
        <dbReference type="Rhea" id="RHEA-COMP:12670"/>
        <dbReference type="Rhea" id="RHEA-COMP:12671"/>
        <dbReference type="ChEBI" id="CHEBI:15378"/>
        <dbReference type="ChEBI" id="CHEBI:65249"/>
        <dbReference type="ChEBI" id="CHEBI:78442"/>
        <dbReference type="ChEBI" id="CHEBI:78494"/>
        <dbReference type="ChEBI" id="CHEBI:133043"/>
        <dbReference type="EC" id="2.3.2.6"/>
    </reaction>
</comment>
<evidence type="ECO:0000256" key="12">
    <source>
        <dbReference type="ARBA" id="ARBA00077136"/>
    </source>
</evidence>